<accession>A0ABT7R3I4</accession>
<evidence type="ECO:0000313" key="2">
    <source>
        <dbReference type="EMBL" id="MDM5437494.1"/>
    </source>
</evidence>
<gene>
    <name evidence="2" type="ORF">QUG02_04970</name>
</gene>
<dbReference type="PROSITE" id="PS51257">
    <property type="entry name" value="PROKAR_LIPOPROTEIN"/>
    <property type="match status" value="1"/>
</dbReference>
<reference evidence="2 3" key="1">
    <citation type="submission" date="2023-06" db="EMBL/GenBank/DDBJ databases">
        <title>Comparative genomics of Bacillaceae isolates and their secondary metabolite potential.</title>
        <authorList>
            <person name="Song L."/>
            <person name="Nielsen L.J."/>
            <person name="Mohite O."/>
            <person name="Xu X."/>
            <person name="Weber T."/>
            <person name="Kovacs A.T."/>
        </authorList>
    </citation>
    <scope>NUCLEOTIDE SEQUENCE [LARGE SCALE GENOMIC DNA]</scope>
    <source>
        <strain evidence="2 3">DX2.1</strain>
    </source>
</reference>
<evidence type="ECO:0000256" key="1">
    <source>
        <dbReference type="SAM" id="MobiDB-lite"/>
    </source>
</evidence>
<name>A0ABT7R3I4_9BACI</name>
<organism evidence="2 3">
    <name type="scientific">Bacillus hominis</name>
    <dbReference type="NCBI Taxonomy" id="2817478"/>
    <lineage>
        <taxon>Bacteria</taxon>
        <taxon>Bacillati</taxon>
        <taxon>Bacillota</taxon>
        <taxon>Bacilli</taxon>
        <taxon>Bacillales</taxon>
        <taxon>Bacillaceae</taxon>
        <taxon>Bacillus</taxon>
        <taxon>Bacillus cereus group</taxon>
    </lineage>
</organism>
<dbReference type="RefSeq" id="WP_289358280.1">
    <property type="nucleotide sequence ID" value="NZ_JAUCFG010000002.1"/>
</dbReference>
<proteinExistence type="predicted"/>
<evidence type="ECO:0000313" key="3">
    <source>
        <dbReference type="Proteomes" id="UP001224139"/>
    </source>
</evidence>
<sequence length="164" mass="19167">MKKLLLLIGFMSLFTVLTGCSDDSSYRLSQEEREAEELEKKKEEEEAQKRKAEWEQMEKQKEWEKENTDEICYRVGRYSKNGKTVDSGMYTLSPESGSKLKMHDLENRGFNKELDSKFLVVESSFFQGFPPSSKFDIYCVVWKKGSRSEAIRVDIGHHDISRGW</sequence>
<dbReference type="EMBL" id="JAUCFG010000002">
    <property type="protein sequence ID" value="MDM5437494.1"/>
    <property type="molecule type" value="Genomic_DNA"/>
</dbReference>
<feature type="compositionally biased region" description="Basic and acidic residues" evidence="1">
    <location>
        <begin position="38"/>
        <end position="61"/>
    </location>
</feature>
<comment type="caution">
    <text evidence="2">The sequence shown here is derived from an EMBL/GenBank/DDBJ whole genome shotgun (WGS) entry which is preliminary data.</text>
</comment>
<protein>
    <recommendedName>
        <fullName evidence="4">Lipoprotein</fullName>
    </recommendedName>
</protein>
<dbReference type="Proteomes" id="UP001224139">
    <property type="component" value="Unassembled WGS sequence"/>
</dbReference>
<keyword evidence="3" id="KW-1185">Reference proteome</keyword>
<evidence type="ECO:0008006" key="4">
    <source>
        <dbReference type="Google" id="ProtNLM"/>
    </source>
</evidence>
<feature type="region of interest" description="Disordered" evidence="1">
    <location>
        <begin position="26"/>
        <end position="61"/>
    </location>
</feature>